<accession>A0ABR3FPM8</accession>
<keyword evidence="3" id="KW-0238">DNA-binding</keyword>
<name>A0ABR3FPM8_9AGAR</name>
<keyword evidence="3" id="KW-0371">Homeobox</keyword>
<protein>
    <submittedName>
        <fullName evidence="3">Homeobox protein tos8</fullName>
    </submittedName>
</protein>
<dbReference type="InterPro" id="IPR051681">
    <property type="entry name" value="Ser/Thr_Kinases-Pseudokinases"/>
</dbReference>
<dbReference type="PROSITE" id="PS50011">
    <property type="entry name" value="PROTEIN_KINASE_DOM"/>
    <property type="match status" value="1"/>
</dbReference>
<keyword evidence="4" id="KW-1185">Reference proteome</keyword>
<organism evidence="3 4">
    <name type="scientific">Marasmius crinis-equi</name>
    <dbReference type="NCBI Taxonomy" id="585013"/>
    <lineage>
        <taxon>Eukaryota</taxon>
        <taxon>Fungi</taxon>
        <taxon>Dikarya</taxon>
        <taxon>Basidiomycota</taxon>
        <taxon>Agaricomycotina</taxon>
        <taxon>Agaricomycetes</taxon>
        <taxon>Agaricomycetidae</taxon>
        <taxon>Agaricales</taxon>
        <taxon>Marasmiineae</taxon>
        <taxon>Marasmiaceae</taxon>
        <taxon>Marasmius</taxon>
    </lineage>
</organism>
<dbReference type="EMBL" id="JBAHYK010000158">
    <property type="protein sequence ID" value="KAL0577403.1"/>
    <property type="molecule type" value="Genomic_DNA"/>
</dbReference>
<dbReference type="InterPro" id="IPR011009">
    <property type="entry name" value="Kinase-like_dom_sf"/>
</dbReference>
<evidence type="ECO:0000256" key="1">
    <source>
        <dbReference type="SAM" id="MobiDB-lite"/>
    </source>
</evidence>
<dbReference type="PANTHER" id="PTHR44329">
    <property type="entry name" value="SERINE/THREONINE-PROTEIN KINASE TNNI3K-RELATED"/>
    <property type="match status" value="1"/>
</dbReference>
<feature type="region of interest" description="Disordered" evidence="1">
    <location>
        <begin position="403"/>
        <end position="443"/>
    </location>
</feature>
<gene>
    <name evidence="3" type="primary">TOS8_1</name>
    <name evidence="3" type="ORF">V5O48_004568</name>
</gene>
<proteinExistence type="predicted"/>
<dbReference type="SMART" id="SM00220">
    <property type="entry name" value="S_TKc"/>
    <property type="match status" value="1"/>
</dbReference>
<dbReference type="InterPro" id="IPR000719">
    <property type="entry name" value="Prot_kinase_dom"/>
</dbReference>
<evidence type="ECO:0000313" key="4">
    <source>
        <dbReference type="Proteomes" id="UP001465976"/>
    </source>
</evidence>
<evidence type="ECO:0000313" key="3">
    <source>
        <dbReference type="EMBL" id="KAL0577403.1"/>
    </source>
</evidence>
<evidence type="ECO:0000259" key="2">
    <source>
        <dbReference type="PROSITE" id="PS50011"/>
    </source>
</evidence>
<dbReference type="PROSITE" id="PS00108">
    <property type="entry name" value="PROTEIN_KINASE_ST"/>
    <property type="match status" value="1"/>
</dbReference>
<dbReference type="Pfam" id="PF07714">
    <property type="entry name" value="PK_Tyr_Ser-Thr"/>
    <property type="match status" value="1"/>
</dbReference>
<dbReference type="GO" id="GO:0003677">
    <property type="term" value="F:DNA binding"/>
    <property type="evidence" value="ECO:0007669"/>
    <property type="project" value="UniProtKB-KW"/>
</dbReference>
<dbReference type="SUPFAM" id="SSF56112">
    <property type="entry name" value="Protein kinase-like (PK-like)"/>
    <property type="match status" value="1"/>
</dbReference>
<feature type="domain" description="Protein kinase" evidence="2">
    <location>
        <begin position="43"/>
        <end position="318"/>
    </location>
</feature>
<sequence>MGPLINANSTDCTLRSECIIYMRYLSWSHRVLPFTFYLPGVVRIGNNPACAGGFSDIWKGRLGSRRVCIKALRFFVQSSNREDTMKDLISEVLLLRQLRHPNILSFLGVNEQVVSPSFAIITPLMVNGNLAVYLQRVRCSFKKKMELIRQVVEGLRYLHTHSPPVIHCDIKAGNIFVSEDETCCIGDFGLSILEKTRSELGAAPLADGLDEKSGIRGSLRWLAPELLNPNHATQSKSSRDIYALGCTIVEVITGRPPFYDQRSEMKIIIDVLNGHRPRLPPGVRAPAAIWRLVEACWQEDADARPDALKILQTLDQWLGLAAWAREMRESLYEQEDLAEGSAALGRLSLEGDTLEAIREYAFPHFLDTNERRSPTYEIPAFEDSLFDGRRLWDQPEDELPLQTDISISESSLSDVETETGSSEWWSEEDSDSLPTTPYSPSSPVITIATNDEDTRHFEHLELAPEEPKKALSEPVFPFRPPRGSVWNHRELQSAWSWYMDRKNGRSLGSNFNTRTAKIVS</sequence>
<comment type="caution">
    <text evidence="3">The sequence shown here is derived from an EMBL/GenBank/DDBJ whole genome shotgun (WGS) entry which is preliminary data.</text>
</comment>
<dbReference type="Proteomes" id="UP001465976">
    <property type="component" value="Unassembled WGS sequence"/>
</dbReference>
<dbReference type="Gene3D" id="1.10.510.10">
    <property type="entry name" value="Transferase(Phosphotransferase) domain 1"/>
    <property type="match status" value="1"/>
</dbReference>
<feature type="compositionally biased region" description="Low complexity" evidence="1">
    <location>
        <begin position="432"/>
        <end position="443"/>
    </location>
</feature>
<feature type="compositionally biased region" description="Polar residues" evidence="1">
    <location>
        <begin position="403"/>
        <end position="414"/>
    </location>
</feature>
<dbReference type="InterPro" id="IPR008271">
    <property type="entry name" value="Ser/Thr_kinase_AS"/>
</dbReference>
<dbReference type="InterPro" id="IPR001245">
    <property type="entry name" value="Ser-Thr/Tyr_kinase_cat_dom"/>
</dbReference>
<reference evidence="3 4" key="1">
    <citation type="submission" date="2024-02" db="EMBL/GenBank/DDBJ databases">
        <title>A draft genome for the cacao thread blight pathogen Marasmius crinis-equi.</title>
        <authorList>
            <person name="Cohen S.P."/>
            <person name="Baruah I.K."/>
            <person name="Amoako-Attah I."/>
            <person name="Bukari Y."/>
            <person name="Meinhardt L.W."/>
            <person name="Bailey B.A."/>
        </authorList>
    </citation>
    <scope>NUCLEOTIDE SEQUENCE [LARGE SCALE GENOMIC DNA]</scope>
    <source>
        <strain evidence="3 4">GH-76</strain>
    </source>
</reference>